<dbReference type="GO" id="GO:0051536">
    <property type="term" value="F:iron-sulfur cluster binding"/>
    <property type="evidence" value="ECO:0007669"/>
    <property type="project" value="InterPro"/>
</dbReference>
<proteinExistence type="predicted"/>
<dbReference type="SUPFAM" id="SSF102114">
    <property type="entry name" value="Radical SAM enzymes"/>
    <property type="match status" value="1"/>
</dbReference>
<dbReference type="RefSeq" id="WP_149122966.1">
    <property type="nucleotide sequence ID" value="NZ_VTFL01000004.1"/>
</dbReference>
<protein>
    <submittedName>
        <fullName evidence="2">Radical SAM protein</fullName>
    </submittedName>
</protein>
<evidence type="ECO:0000259" key="1">
    <source>
        <dbReference type="SMART" id="SM00729"/>
    </source>
</evidence>
<dbReference type="InterPro" id="IPR058240">
    <property type="entry name" value="rSAM_sf"/>
</dbReference>
<accession>A0A7V3ZIE3</accession>
<gene>
    <name evidence="2" type="ORF">ENU78_02800</name>
</gene>
<comment type="caution">
    <text evidence="2">The sequence shown here is derived from an EMBL/GenBank/DDBJ whole genome shotgun (WGS) entry which is preliminary data.</text>
</comment>
<dbReference type="SFLD" id="SFLDG01113">
    <property type="entry name" value="Uncharacterised_Radical_SAM_Su"/>
    <property type="match status" value="1"/>
</dbReference>
<sequence>MTIKVTPINTLPVSVTGDYCALQCEHCKGHFLKNMTPLQFLESKLQKDNNYKSILISGGYNSEGVLPLTDAKLAQIKKLKSLGYELNFHLGLVTPENIKKLKNIPDMVSFDLMLDDFVIKEIFNLKNKNSENFKESFLILNENFPVSPHILIGANYGKIQKEYEAIEFLEKIKPKKLIFIIITPLENTTFRDINLPSLKEIEELWKFTKRKLPQTNLYLGCVRPKGEYRYNVDSLALELSFKAIVNPHSDVIKNSNNTQIFEECCALL</sequence>
<dbReference type="PANTHER" id="PTHR43288">
    <property type="entry name" value="BIOTIN SYNTHASE-RELATED PROTEIN, RADICAL SAM SUPERFAMILY"/>
    <property type="match status" value="1"/>
</dbReference>
<organism evidence="2">
    <name type="scientific">Dictyoglomus thermophilum</name>
    <dbReference type="NCBI Taxonomy" id="14"/>
    <lineage>
        <taxon>Bacteria</taxon>
        <taxon>Pseudomonadati</taxon>
        <taxon>Dictyoglomota</taxon>
        <taxon>Dictyoglomia</taxon>
        <taxon>Dictyoglomales</taxon>
        <taxon>Dictyoglomaceae</taxon>
        <taxon>Dictyoglomus</taxon>
    </lineage>
</organism>
<name>A0A7V3ZIE3_DICTH</name>
<dbReference type="AlphaFoldDB" id="A0A7V3ZIE3"/>
<dbReference type="CDD" id="cd01335">
    <property type="entry name" value="Radical_SAM"/>
    <property type="match status" value="1"/>
</dbReference>
<dbReference type="PANTHER" id="PTHR43288:SF2">
    <property type="entry name" value="RADICAL SAM CORE DOMAIN-CONTAINING PROTEIN"/>
    <property type="match status" value="1"/>
</dbReference>
<dbReference type="SFLD" id="SFLDS00029">
    <property type="entry name" value="Radical_SAM"/>
    <property type="match status" value="1"/>
</dbReference>
<dbReference type="EMBL" id="DTDV01000007">
    <property type="protein sequence ID" value="HGK23370.1"/>
    <property type="molecule type" value="Genomic_DNA"/>
</dbReference>
<evidence type="ECO:0000313" key="2">
    <source>
        <dbReference type="EMBL" id="HGK23370.1"/>
    </source>
</evidence>
<reference evidence="2" key="1">
    <citation type="journal article" date="2020" name="mSystems">
        <title>Genome- and Community-Level Interaction Insights into Carbon Utilization and Element Cycling Functions of Hydrothermarchaeota in Hydrothermal Sediment.</title>
        <authorList>
            <person name="Zhou Z."/>
            <person name="Liu Y."/>
            <person name="Xu W."/>
            <person name="Pan J."/>
            <person name="Luo Z.H."/>
            <person name="Li M."/>
        </authorList>
    </citation>
    <scope>NUCLEOTIDE SEQUENCE [LARGE SCALE GENOMIC DNA]</scope>
    <source>
        <strain evidence="2">SpSt-70</strain>
    </source>
</reference>
<dbReference type="GO" id="GO:0003824">
    <property type="term" value="F:catalytic activity"/>
    <property type="evidence" value="ECO:0007669"/>
    <property type="project" value="InterPro"/>
</dbReference>
<dbReference type="SMART" id="SM00729">
    <property type="entry name" value="Elp3"/>
    <property type="match status" value="1"/>
</dbReference>
<feature type="domain" description="Elp3/MiaA/NifB-like radical SAM core" evidence="1">
    <location>
        <begin position="10"/>
        <end position="209"/>
    </location>
</feature>
<dbReference type="InterPro" id="IPR006638">
    <property type="entry name" value="Elp3/MiaA/NifB-like_rSAM"/>
</dbReference>
<dbReference type="InterPro" id="IPR007197">
    <property type="entry name" value="rSAM"/>
</dbReference>